<evidence type="ECO:0000256" key="2">
    <source>
        <dbReference type="ARBA" id="ARBA00006737"/>
    </source>
</evidence>
<dbReference type="GO" id="GO:0005929">
    <property type="term" value="C:cilium"/>
    <property type="evidence" value="ECO:0000318"/>
    <property type="project" value="GO_Central"/>
</dbReference>
<comment type="subcellular location">
    <subcellularLocation>
        <location evidence="1">Cytoplasm</location>
        <location evidence="1">Cytoskeleton</location>
        <location evidence="1">Flagellum axoneme</location>
    </subcellularLocation>
</comment>
<proteinExistence type="inferred from homology"/>
<dbReference type="PANTHER" id="PTHR21648:SF0">
    <property type="entry name" value="RADIAL SPOKE HEAD PROTEIN 3 HOMOLOG"/>
    <property type="match status" value="1"/>
</dbReference>
<keyword evidence="4" id="KW-0597">Phosphoprotein</keyword>
<dbReference type="InterPro" id="IPR009290">
    <property type="entry name" value="Radial_spoke_3"/>
</dbReference>
<sequence length="363" mass="42489">MTTTFTYNAAPKTVTNAQLYRDEDQPRTFWHISVDPRVARGSVYSHHKPQTDQVKPIKYKPKPIPPPKEREEDVHPEEEEVSQINQEPILSEIERPIEDDVATAAETYIERPATPQEVKDEPGIDVETQTNAAELFDFDTEVKPRTIILVQNILDRALREVQEEEELKNLRQHRDNYEVGRNITLANLQKREAATKRTHDESKRREEQRERHYQEKNEKNKDISTRGFAESYAEEIVKKVFDSLTYYDEVEEEVRTQFLPWLSSEVALAITQKDFLLELQESAQSKASEIVKEKQTQTRKERIQKKQEDAKMSYFLLRETLIEDRAAVNIRNALQKAAEREAAKKKEEEPKEDEEHVSESESN</sequence>
<evidence type="ECO:0000256" key="5">
    <source>
        <dbReference type="ARBA" id="ARBA00022846"/>
    </source>
</evidence>
<evidence type="ECO:0000313" key="10">
    <source>
        <dbReference type="EMBL" id="EAX95809.1"/>
    </source>
</evidence>
<evidence type="ECO:0000256" key="7">
    <source>
        <dbReference type="ARBA" id="ARBA00023212"/>
    </source>
</evidence>
<dbReference type="EMBL" id="DS113787">
    <property type="protein sequence ID" value="EAX95809.1"/>
    <property type="molecule type" value="Genomic_DNA"/>
</dbReference>
<evidence type="ECO:0000256" key="3">
    <source>
        <dbReference type="ARBA" id="ARBA00022490"/>
    </source>
</evidence>
<keyword evidence="6" id="KW-0969">Cilium</keyword>
<accession>A2FGZ6</accession>
<evidence type="ECO:0000256" key="8">
    <source>
        <dbReference type="ARBA" id="ARBA00023273"/>
    </source>
</evidence>
<keyword evidence="5" id="KW-0282">Flagellum</keyword>
<evidence type="ECO:0000256" key="1">
    <source>
        <dbReference type="ARBA" id="ARBA00004611"/>
    </source>
</evidence>
<dbReference type="Pfam" id="PF06098">
    <property type="entry name" value="Radial_spoke_3"/>
    <property type="match status" value="1"/>
</dbReference>
<evidence type="ECO:0000313" key="11">
    <source>
        <dbReference type="Proteomes" id="UP000001542"/>
    </source>
</evidence>
<evidence type="ECO:0000256" key="6">
    <source>
        <dbReference type="ARBA" id="ARBA00023069"/>
    </source>
</evidence>
<dbReference type="KEGG" id="tva:4753572"/>
<name>A2FGZ6_TRIV3</name>
<feature type="compositionally biased region" description="Basic and acidic residues" evidence="9">
    <location>
        <begin position="189"/>
        <end position="221"/>
    </location>
</feature>
<dbReference type="AlphaFoldDB" id="A2FGZ6"/>
<protein>
    <submittedName>
        <fullName evidence="10">Uncharacterized protein</fullName>
    </submittedName>
</protein>
<reference evidence="10" key="2">
    <citation type="journal article" date="2007" name="Science">
        <title>Draft genome sequence of the sexually transmitted pathogen Trichomonas vaginalis.</title>
        <authorList>
            <person name="Carlton J.M."/>
            <person name="Hirt R.P."/>
            <person name="Silva J.C."/>
            <person name="Delcher A.L."/>
            <person name="Schatz M."/>
            <person name="Zhao Q."/>
            <person name="Wortman J.R."/>
            <person name="Bidwell S.L."/>
            <person name="Alsmark U.C.M."/>
            <person name="Besteiro S."/>
            <person name="Sicheritz-Ponten T."/>
            <person name="Noel C.J."/>
            <person name="Dacks J.B."/>
            <person name="Foster P.G."/>
            <person name="Simillion C."/>
            <person name="Van de Peer Y."/>
            <person name="Miranda-Saavedra D."/>
            <person name="Barton G.J."/>
            <person name="Westrop G.D."/>
            <person name="Mueller S."/>
            <person name="Dessi D."/>
            <person name="Fiori P.L."/>
            <person name="Ren Q."/>
            <person name="Paulsen I."/>
            <person name="Zhang H."/>
            <person name="Bastida-Corcuera F.D."/>
            <person name="Simoes-Barbosa A."/>
            <person name="Brown M.T."/>
            <person name="Hayes R.D."/>
            <person name="Mukherjee M."/>
            <person name="Okumura C.Y."/>
            <person name="Schneider R."/>
            <person name="Smith A.J."/>
            <person name="Vanacova S."/>
            <person name="Villalvazo M."/>
            <person name="Haas B.J."/>
            <person name="Pertea M."/>
            <person name="Feldblyum T.V."/>
            <person name="Utterback T.R."/>
            <person name="Shu C.L."/>
            <person name="Osoegawa K."/>
            <person name="de Jong P.J."/>
            <person name="Hrdy I."/>
            <person name="Horvathova L."/>
            <person name="Zubacova Z."/>
            <person name="Dolezal P."/>
            <person name="Malik S.B."/>
            <person name="Logsdon J.M. Jr."/>
            <person name="Henze K."/>
            <person name="Gupta A."/>
            <person name="Wang C.C."/>
            <person name="Dunne R.L."/>
            <person name="Upcroft J.A."/>
            <person name="Upcroft P."/>
            <person name="White O."/>
            <person name="Salzberg S.L."/>
            <person name="Tang P."/>
            <person name="Chiu C.-H."/>
            <person name="Lee Y.-S."/>
            <person name="Embley T.M."/>
            <person name="Coombs G.H."/>
            <person name="Mottram J.C."/>
            <person name="Tachezy J."/>
            <person name="Fraser-Liggett C.M."/>
            <person name="Johnson P.J."/>
        </authorList>
    </citation>
    <scope>NUCLEOTIDE SEQUENCE [LARGE SCALE GENOMIC DNA]</scope>
    <source>
        <strain evidence="10">G3</strain>
    </source>
</reference>
<dbReference type="InParanoid" id="A2FGZ6"/>
<dbReference type="RefSeq" id="XP_001308739.1">
    <property type="nucleotide sequence ID" value="XM_001308738.1"/>
</dbReference>
<keyword evidence="8" id="KW-0966">Cell projection</keyword>
<comment type="similarity">
    <text evidence="2">Belongs to the flagellar radial spoke RSP3 family.</text>
</comment>
<organism evidence="10 11">
    <name type="scientific">Trichomonas vaginalis (strain ATCC PRA-98 / G3)</name>
    <dbReference type="NCBI Taxonomy" id="412133"/>
    <lineage>
        <taxon>Eukaryota</taxon>
        <taxon>Metamonada</taxon>
        <taxon>Parabasalia</taxon>
        <taxon>Trichomonadida</taxon>
        <taxon>Trichomonadidae</taxon>
        <taxon>Trichomonas</taxon>
    </lineage>
</organism>
<keyword evidence="11" id="KW-1185">Reference proteome</keyword>
<reference evidence="10" key="1">
    <citation type="submission" date="2006-10" db="EMBL/GenBank/DDBJ databases">
        <authorList>
            <person name="Amadeo P."/>
            <person name="Zhao Q."/>
            <person name="Wortman J."/>
            <person name="Fraser-Liggett C."/>
            <person name="Carlton J."/>
        </authorList>
    </citation>
    <scope>NUCLEOTIDE SEQUENCE</scope>
    <source>
        <strain evidence="10">G3</strain>
    </source>
</reference>
<keyword evidence="3" id="KW-0963">Cytoplasm</keyword>
<dbReference type="VEuPathDB" id="TrichDB:TVAGG3_0859180"/>
<dbReference type="OrthoDB" id="313308at2759"/>
<evidence type="ECO:0000256" key="4">
    <source>
        <dbReference type="ARBA" id="ARBA00022553"/>
    </source>
</evidence>
<dbReference type="PANTHER" id="PTHR21648">
    <property type="entry name" value="FLAGELLAR RADIAL SPOKE PROTEIN 3"/>
    <property type="match status" value="1"/>
</dbReference>
<dbReference type="SMR" id="A2FGZ6"/>
<dbReference type="VEuPathDB" id="TrichDB:TVAG_375180"/>
<feature type="region of interest" description="Disordered" evidence="9">
    <location>
        <begin position="188"/>
        <end position="221"/>
    </location>
</feature>
<feature type="region of interest" description="Disordered" evidence="9">
    <location>
        <begin position="337"/>
        <end position="363"/>
    </location>
</feature>
<feature type="region of interest" description="Disordered" evidence="9">
    <location>
        <begin position="42"/>
        <end position="85"/>
    </location>
</feature>
<gene>
    <name evidence="10" type="ORF">TVAG_375180</name>
</gene>
<dbReference type="STRING" id="5722.A2FGZ6"/>
<dbReference type="OMA" id="QHAREFM"/>
<dbReference type="Proteomes" id="UP000001542">
    <property type="component" value="Unassembled WGS sequence"/>
</dbReference>
<keyword evidence="7" id="KW-0206">Cytoskeleton</keyword>
<evidence type="ECO:0000256" key="9">
    <source>
        <dbReference type="SAM" id="MobiDB-lite"/>
    </source>
</evidence>
<dbReference type="eggNOG" id="ENOG502QQSZ">
    <property type="taxonomic scope" value="Eukaryota"/>
</dbReference>